<feature type="transmembrane region" description="Helical" evidence="1">
    <location>
        <begin position="344"/>
        <end position="362"/>
    </location>
</feature>
<accession>A0A926NGV4</accession>
<dbReference type="AlphaFoldDB" id="A0A926NGV4"/>
<feature type="transmembrane region" description="Helical" evidence="1">
    <location>
        <begin position="64"/>
        <end position="86"/>
    </location>
</feature>
<dbReference type="Proteomes" id="UP000626844">
    <property type="component" value="Unassembled WGS sequence"/>
</dbReference>
<keyword evidence="3" id="KW-1185">Reference proteome</keyword>
<comment type="caution">
    <text evidence="2">The sequence shown here is derived from an EMBL/GenBank/DDBJ whole genome shotgun (WGS) entry which is preliminary data.</text>
</comment>
<proteinExistence type="predicted"/>
<name>A0A926NGV4_9BACI</name>
<keyword evidence="1" id="KW-0812">Transmembrane</keyword>
<organism evidence="2 3">
    <name type="scientific">Metabacillus arenae</name>
    <dbReference type="NCBI Taxonomy" id="2771434"/>
    <lineage>
        <taxon>Bacteria</taxon>
        <taxon>Bacillati</taxon>
        <taxon>Bacillota</taxon>
        <taxon>Bacilli</taxon>
        <taxon>Bacillales</taxon>
        <taxon>Bacillaceae</taxon>
        <taxon>Metabacillus</taxon>
    </lineage>
</organism>
<feature type="transmembrane region" description="Helical" evidence="1">
    <location>
        <begin position="455"/>
        <end position="474"/>
    </location>
</feature>
<reference evidence="2" key="1">
    <citation type="submission" date="2020-09" db="EMBL/GenBank/DDBJ databases">
        <title>A novel bacterium of genus Bacillus, isolated from South China Sea.</title>
        <authorList>
            <person name="Huang H."/>
            <person name="Mo K."/>
            <person name="Hu Y."/>
        </authorList>
    </citation>
    <scope>NUCLEOTIDE SEQUENCE</scope>
    <source>
        <strain evidence="2">IB182487</strain>
    </source>
</reference>
<feature type="transmembrane region" description="Helical" evidence="1">
    <location>
        <begin position="203"/>
        <end position="222"/>
    </location>
</feature>
<evidence type="ECO:0000256" key="1">
    <source>
        <dbReference type="SAM" id="Phobius"/>
    </source>
</evidence>
<evidence type="ECO:0000313" key="3">
    <source>
        <dbReference type="Proteomes" id="UP000626844"/>
    </source>
</evidence>
<gene>
    <name evidence="2" type="ORF">IC621_05995</name>
</gene>
<keyword evidence="1" id="KW-0472">Membrane</keyword>
<feature type="transmembrane region" description="Helical" evidence="1">
    <location>
        <begin position="427"/>
        <end position="449"/>
    </location>
</feature>
<dbReference type="EMBL" id="JACXAI010000005">
    <property type="protein sequence ID" value="MBD1379778.1"/>
    <property type="molecule type" value="Genomic_DNA"/>
</dbReference>
<feature type="transmembrane region" description="Helical" evidence="1">
    <location>
        <begin position="165"/>
        <end position="191"/>
    </location>
</feature>
<feature type="transmembrane region" description="Helical" evidence="1">
    <location>
        <begin position="135"/>
        <end position="159"/>
    </location>
</feature>
<protein>
    <submittedName>
        <fullName evidence="2">Uncharacterized protein</fullName>
    </submittedName>
</protein>
<sequence>MSDFKTLKFLDKFNGLFERFGIDYVAMRRILQVKLTMDQRRVPTIFTQNTAKKKQDENQFIKSLWIYGLFGLFLIPFILLGDNYLFQMSITFGVVMFIIMTSMISDFSTVLLDIRDKMILQTKPLGKRTVNAARIIHITIYMSFLTGSLTAIPLAVSLFRHGFSFFLLFLIELMVVNLFIVVITAISYIAILKLFDGEKLKDMINYVQILLSIALLIGYQFVARSFEFVDLDVVFQLQWWQFFIPPVWFAAPYEWLLHGNNSFYMIAFSILALVVPFLSIFVYIKLIPSFERNLQKLSNQGAPGKKGHNKLRSMIANTVCRSKEETCFFHFASLMMKNERQFKLKVYPSLGFSLAFPFIFMFNELREKPLSEMASTNSYFSIYFAIMMIPSVVFMLQYSGTYKGAWVFITTPIQEMSSIYKGTLKAFLVKLFLPVYLVLSAVYIGIFTYKVIPDLIIVFISACVYTMLCFKALFNGELPFAESFEVIQQSDGWKVFALIMMIALFAGIHFVSTIWVGGVYIYLILLVGLNFFLWKKGFSQTAEPK</sequence>
<feature type="transmembrane region" description="Helical" evidence="1">
    <location>
        <begin position="517"/>
        <end position="534"/>
    </location>
</feature>
<evidence type="ECO:0000313" key="2">
    <source>
        <dbReference type="EMBL" id="MBD1379778.1"/>
    </source>
</evidence>
<feature type="transmembrane region" description="Helical" evidence="1">
    <location>
        <begin position="92"/>
        <end position="114"/>
    </location>
</feature>
<feature type="transmembrane region" description="Helical" evidence="1">
    <location>
        <begin position="263"/>
        <end position="284"/>
    </location>
</feature>
<feature type="transmembrane region" description="Helical" evidence="1">
    <location>
        <begin position="382"/>
        <end position="406"/>
    </location>
</feature>
<feature type="transmembrane region" description="Helical" evidence="1">
    <location>
        <begin position="495"/>
        <end position="511"/>
    </location>
</feature>
<keyword evidence="1" id="KW-1133">Transmembrane helix</keyword>